<keyword evidence="1" id="KW-1133">Transmembrane helix</keyword>
<dbReference type="Proteomes" id="UP001321700">
    <property type="component" value="Unassembled WGS sequence"/>
</dbReference>
<dbReference type="EMBL" id="JAVBIK010000001">
    <property type="protein sequence ID" value="MDT7518134.1"/>
    <property type="molecule type" value="Genomic_DNA"/>
</dbReference>
<protein>
    <submittedName>
        <fullName evidence="2">Uncharacterized protein</fullName>
    </submittedName>
</protein>
<reference evidence="2 3" key="1">
    <citation type="submission" date="2023-08" db="EMBL/GenBank/DDBJ databases">
        <title>Rhodoferax potami sp. nov. and Rhodoferax mekongensis sp. nov., isolated from the Mekong River in Thailand.</title>
        <authorList>
            <person name="Kitikhun S."/>
            <person name="Charoenyingcharoen P."/>
            <person name="Siriarchawattana P."/>
            <person name="Likhitrattanapisal S."/>
            <person name="Nilsakha T."/>
            <person name="Chanpet A."/>
            <person name="Rattanawaree P."/>
            <person name="Ingsriswang S."/>
        </authorList>
    </citation>
    <scope>NUCLEOTIDE SEQUENCE [LARGE SCALE GENOMIC DNA]</scope>
    <source>
        <strain evidence="2 3">TBRC 17660</strain>
    </source>
</reference>
<dbReference type="RefSeq" id="WP_313873914.1">
    <property type="nucleotide sequence ID" value="NZ_JAVBIK010000001.1"/>
</dbReference>
<sequence>MDYASLGVTPEAVGYAWAFGFGSVVLCYLFGYSIGVIKTAINKI</sequence>
<evidence type="ECO:0000256" key="1">
    <source>
        <dbReference type="SAM" id="Phobius"/>
    </source>
</evidence>
<comment type="caution">
    <text evidence="2">The sequence shown here is derived from an EMBL/GenBank/DDBJ whole genome shotgun (WGS) entry which is preliminary data.</text>
</comment>
<proteinExistence type="predicted"/>
<evidence type="ECO:0000313" key="3">
    <source>
        <dbReference type="Proteomes" id="UP001321700"/>
    </source>
</evidence>
<name>A0ABU3KK28_9BURK</name>
<keyword evidence="1" id="KW-0812">Transmembrane</keyword>
<keyword evidence="1" id="KW-0472">Membrane</keyword>
<evidence type="ECO:0000313" key="2">
    <source>
        <dbReference type="EMBL" id="MDT7518134.1"/>
    </source>
</evidence>
<keyword evidence="3" id="KW-1185">Reference proteome</keyword>
<gene>
    <name evidence="2" type="ORF">RAE19_05200</name>
</gene>
<accession>A0ABU3KK28</accession>
<feature type="transmembrane region" description="Helical" evidence="1">
    <location>
        <begin position="12"/>
        <end position="37"/>
    </location>
</feature>
<organism evidence="2 3">
    <name type="scientific">Rhodoferax potami</name>
    <dbReference type="NCBI Taxonomy" id="3068338"/>
    <lineage>
        <taxon>Bacteria</taxon>
        <taxon>Pseudomonadati</taxon>
        <taxon>Pseudomonadota</taxon>
        <taxon>Betaproteobacteria</taxon>
        <taxon>Burkholderiales</taxon>
        <taxon>Comamonadaceae</taxon>
        <taxon>Rhodoferax</taxon>
    </lineage>
</organism>